<evidence type="ECO:0000256" key="3">
    <source>
        <dbReference type="ARBA" id="ARBA00022448"/>
    </source>
</evidence>
<dbReference type="GO" id="GO:0042777">
    <property type="term" value="P:proton motive force-driven plasma membrane ATP synthesis"/>
    <property type="evidence" value="ECO:0007669"/>
    <property type="project" value="TreeGrafter"/>
</dbReference>
<feature type="transmembrane region" description="Helical" evidence="11">
    <location>
        <begin position="20"/>
        <end position="37"/>
    </location>
</feature>
<accession>A0A0R2IAI8</accession>
<comment type="caution">
    <text evidence="13">The sequence shown here is derived from an EMBL/GenBank/DDBJ whole genome shotgun (WGS) entry which is preliminary data.</text>
</comment>
<organism evidence="13 14">
    <name type="scientific">Limosilactobacillus secaliphilus</name>
    <dbReference type="NCBI Taxonomy" id="396268"/>
    <lineage>
        <taxon>Bacteria</taxon>
        <taxon>Bacillati</taxon>
        <taxon>Bacillota</taxon>
        <taxon>Bacilli</taxon>
        <taxon>Lactobacillales</taxon>
        <taxon>Lactobacillaceae</taxon>
        <taxon>Limosilactobacillus</taxon>
    </lineage>
</organism>
<keyword evidence="5 11" id="KW-0812">Transmembrane</keyword>
<dbReference type="OrthoDB" id="9789241at2"/>
<keyword evidence="11" id="KW-1003">Cell membrane</keyword>
<comment type="subcellular location">
    <subcellularLocation>
        <location evidence="11 12">Cell membrane</location>
        <topology evidence="11 12">Multi-pass membrane protein</topology>
    </subcellularLocation>
    <subcellularLocation>
        <location evidence="1">Membrane</location>
        <topology evidence="1">Multi-pass membrane protein</topology>
    </subcellularLocation>
</comment>
<keyword evidence="8 11" id="KW-0406">Ion transport</keyword>
<dbReference type="GO" id="GO:0045259">
    <property type="term" value="C:proton-transporting ATP synthase complex"/>
    <property type="evidence" value="ECO:0007669"/>
    <property type="project" value="UniProtKB-KW"/>
</dbReference>
<dbReference type="SUPFAM" id="SSF81336">
    <property type="entry name" value="F1F0 ATP synthase subunit A"/>
    <property type="match status" value="1"/>
</dbReference>
<keyword evidence="4 11" id="KW-0138">CF(0)</keyword>
<name>A0A0R2IAI8_9LACO</name>
<evidence type="ECO:0000256" key="6">
    <source>
        <dbReference type="ARBA" id="ARBA00022781"/>
    </source>
</evidence>
<dbReference type="PANTHER" id="PTHR42823">
    <property type="entry name" value="ATP SYNTHASE SUBUNIT A, CHLOROPLASTIC"/>
    <property type="match status" value="1"/>
</dbReference>
<evidence type="ECO:0000256" key="7">
    <source>
        <dbReference type="ARBA" id="ARBA00022989"/>
    </source>
</evidence>
<dbReference type="GO" id="GO:0005886">
    <property type="term" value="C:plasma membrane"/>
    <property type="evidence" value="ECO:0007669"/>
    <property type="project" value="UniProtKB-SubCell"/>
</dbReference>
<dbReference type="Proteomes" id="UP000050934">
    <property type="component" value="Unassembled WGS sequence"/>
</dbReference>
<evidence type="ECO:0000256" key="5">
    <source>
        <dbReference type="ARBA" id="ARBA00022692"/>
    </source>
</evidence>
<keyword evidence="3 11" id="KW-0813">Transport</keyword>
<evidence type="ECO:0000313" key="13">
    <source>
        <dbReference type="EMBL" id="KRN59452.1"/>
    </source>
</evidence>
<dbReference type="InterPro" id="IPR035908">
    <property type="entry name" value="F0_ATP_A_sf"/>
</dbReference>
<feature type="transmembrane region" description="Helical" evidence="11">
    <location>
        <begin position="74"/>
        <end position="94"/>
    </location>
</feature>
<dbReference type="NCBIfam" id="NF004479">
    <property type="entry name" value="PRK05815.1-4"/>
    <property type="match status" value="1"/>
</dbReference>
<dbReference type="InterPro" id="IPR000568">
    <property type="entry name" value="ATP_synth_F0_asu"/>
</dbReference>
<dbReference type="PATRIC" id="fig|396268.3.peg.1207"/>
<dbReference type="STRING" id="396268.IV45_GL001195"/>
<dbReference type="PANTHER" id="PTHR42823:SF3">
    <property type="entry name" value="ATP SYNTHASE SUBUNIT A, CHLOROPLASTIC"/>
    <property type="match status" value="1"/>
</dbReference>
<keyword evidence="6 11" id="KW-0375">Hydrogen ion transport</keyword>
<reference evidence="13 14" key="1">
    <citation type="journal article" date="2015" name="Genome Announc.">
        <title>Expanding the biotechnology potential of lactobacilli through comparative genomics of 213 strains and associated genera.</title>
        <authorList>
            <person name="Sun Z."/>
            <person name="Harris H.M."/>
            <person name="McCann A."/>
            <person name="Guo C."/>
            <person name="Argimon S."/>
            <person name="Zhang W."/>
            <person name="Yang X."/>
            <person name="Jeffery I.B."/>
            <person name="Cooney J.C."/>
            <person name="Kagawa T.F."/>
            <person name="Liu W."/>
            <person name="Song Y."/>
            <person name="Salvetti E."/>
            <person name="Wrobel A."/>
            <person name="Rasinkangas P."/>
            <person name="Parkhill J."/>
            <person name="Rea M.C."/>
            <person name="O'Sullivan O."/>
            <person name="Ritari J."/>
            <person name="Douillard F.P."/>
            <person name="Paul Ross R."/>
            <person name="Yang R."/>
            <person name="Briner A.E."/>
            <person name="Felis G.E."/>
            <person name="de Vos W.M."/>
            <person name="Barrangou R."/>
            <person name="Klaenhammer T.R."/>
            <person name="Caufield P.W."/>
            <person name="Cui Y."/>
            <person name="Zhang H."/>
            <person name="O'Toole P.W."/>
        </authorList>
    </citation>
    <scope>NUCLEOTIDE SEQUENCE [LARGE SCALE GENOMIC DNA]</scope>
    <source>
        <strain evidence="13 14">DSM 17896</strain>
    </source>
</reference>
<dbReference type="Gene3D" id="1.20.120.220">
    <property type="entry name" value="ATP synthase, F0 complex, subunit A"/>
    <property type="match status" value="1"/>
</dbReference>
<sequence length="236" mass="26183">MGGDAYTFNLGGLTFNITNMLSGLLIMLIVFFFLFGLSRHIQMKPKGGQNVMEWIIDFTNSIVRAQMSQEVASVYSFFAFILFVFLFIANQLGLILQVGWNGHELIKSSTADPIVTLTFSFVVLTLSHYSGVMFKGLKGYLSELVSPNALMLPVNLIEECSNFLTLGLRIFGNIYAGELLLGLVGKLAFSHGWPTIIVALPIEMIWQGFSVFIGAIQAYVFVTLTTVYISRKVYGD</sequence>
<comment type="similarity">
    <text evidence="2 11 12">Belongs to the ATPase A chain family.</text>
</comment>
<dbReference type="AlphaFoldDB" id="A0A0R2IAI8"/>
<keyword evidence="9 11" id="KW-0472">Membrane</keyword>
<dbReference type="HAMAP" id="MF_01393">
    <property type="entry name" value="ATP_synth_a_bact"/>
    <property type="match status" value="1"/>
</dbReference>
<evidence type="ECO:0000256" key="8">
    <source>
        <dbReference type="ARBA" id="ARBA00023065"/>
    </source>
</evidence>
<dbReference type="GO" id="GO:0046933">
    <property type="term" value="F:proton-transporting ATP synthase activity, rotational mechanism"/>
    <property type="evidence" value="ECO:0007669"/>
    <property type="project" value="UniProtKB-UniRule"/>
</dbReference>
<evidence type="ECO:0000256" key="1">
    <source>
        <dbReference type="ARBA" id="ARBA00004141"/>
    </source>
</evidence>
<dbReference type="InterPro" id="IPR045082">
    <property type="entry name" value="ATP_syn_F0_a_bact/chloroplast"/>
</dbReference>
<feature type="transmembrane region" description="Helical" evidence="11">
    <location>
        <begin position="208"/>
        <end position="229"/>
    </location>
</feature>
<proteinExistence type="inferred from homology"/>
<keyword evidence="7 11" id="KW-1133">Transmembrane helix</keyword>
<gene>
    <name evidence="11" type="primary">atpB</name>
    <name evidence="13" type="ORF">IV45_GL001195</name>
</gene>
<keyword evidence="14" id="KW-1185">Reference proteome</keyword>
<dbReference type="CDD" id="cd00310">
    <property type="entry name" value="ATP-synt_Fo_a_6"/>
    <property type="match status" value="1"/>
</dbReference>
<dbReference type="Pfam" id="PF00119">
    <property type="entry name" value="ATP-synt_A"/>
    <property type="match status" value="1"/>
</dbReference>
<dbReference type="RefSeq" id="WP_057739563.1">
    <property type="nucleotide sequence ID" value="NZ_JQBW01000004.1"/>
</dbReference>
<feature type="transmembrane region" description="Helical" evidence="11">
    <location>
        <begin position="179"/>
        <end position="202"/>
    </location>
</feature>
<protein>
    <recommendedName>
        <fullName evidence="11 12">ATP synthase subunit a</fullName>
    </recommendedName>
    <alternativeName>
        <fullName evidence="11">ATP synthase F0 sector subunit a</fullName>
    </alternativeName>
    <alternativeName>
        <fullName evidence="11">F-ATPase subunit 6</fullName>
    </alternativeName>
</protein>
<evidence type="ECO:0000256" key="11">
    <source>
        <dbReference type="HAMAP-Rule" id="MF_01393"/>
    </source>
</evidence>
<dbReference type="NCBIfam" id="TIGR01131">
    <property type="entry name" value="ATP_synt_6_or_A"/>
    <property type="match status" value="1"/>
</dbReference>
<evidence type="ECO:0000256" key="2">
    <source>
        <dbReference type="ARBA" id="ARBA00006810"/>
    </source>
</evidence>
<evidence type="ECO:0000256" key="9">
    <source>
        <dbReference type="ARBA" id="ARBA00023136"/>
    </source>
</evidence>
<dbReference type="PRINTS" id="PR00123">
    <property type="entry name" value="ATPASEA"/>
</dbReference>
<evidence type="ECO:0000256" key="4">
    <source>
        <dbReference type="ARBA" id="ARBA00022547"/>
    </source>
</evidence>
<evidence type="ECO:0000256" key="10">
    <source>
        <dbReference type="ARBA" id="ARBA00023310"/>
    </source>
</evidence>
<dbReference type="EMBL" id="JQBW01000004">
    <property type="protein sequence ID" value="KRN59452.1"/>
    <property type="molecule type" value="Genomic_DNA"/>
</dbReference>
<comment type="function">
    <text evidence="11 12">Key component of the proton channel; it plays a direct role in the translocation of protons across the membrane.</text>
</comment>
<evidence type="ECO:0000313" key="14">
    <source>
        <dbReference type="Proteomes" id="UP000050934"/>
    </source>
</evidence>
<feature type="transmembrane region" description="Helical" evidence="11">
    <location>
        <begin position="114"/>
        <end position="134"/>
    </location>
</feature>
<keyword evidence="10 11" id="KW-0066">ATP synthesis</keyword>
<evidence type="ECO:0000256" key="12">
    <source>
        <dbReference type="RuleBase" id="RU000483"/>
    </source>
</evidence>